<organism evidence="4 5">
    <name type="scientific">Trichonephila clavipes</name>
    <name type="common">Golden silk orbweaver</name>
    <name type="synonym">Nephila clavipes</name>
    <dbReference type="NCBI Taxonomy" id="2585209"/>
    <lineage>
        <taxon>Eukaryota</taxon>
        <taxon>Metazoa</taxon>
        <taxon>Ecdysozoa</taxon>
        <taxon>Arthropoda</taxon>
        <taxon>Chelicerata</taxon>
        <taxon>Arachnida</taxon>
        <taxon>Araneae</taxon>
        <taxon>Araneomorphae</taxon>
        <taxon>Entelegynae</taxon>
        <taxon>Araneoidea</taxon>
        <taxon>Nephilidae</taxon>
        <taxon>Trichonephila</taxon>
    </lineage>
</organism>
<dbReference type="GO" id="GO:0005634">
    <property type="term" value="C:nucleus"/>
    <property type="evidence" value="ECO:0007669"/>
    <property type="project" value="UniProtKB-SubCell"/>
</dbReference>
<evidence type="ECO:0000256" key="2">
    <source>
        <dbReference type="SAM" id="MobiDB-lite"/>
    </source>
</evidence>
<dbReference type="GO" id="GO:0003677">
    <property type="term" value="F:DNA binding"/>
    <property type="evidence" value="ECO:0007669"/>
    <property type="project" value="InterPro"/>
</dbReference>
<protein>
    <submittedName>
        <fullName evidence="4">Transposable element Tcb1 transposase</fullName>
    </submittedName>
</protein>
<dbReference type="GO" id="GO:0006313">
    <property type="term" value="P:DNA transposition"/>
    <property type="evidence" value="ECO:0007669"/>
    <property type="project" value="InterPro"/>
</dbReference>
<dbReference type="Proteomes" id="UP000887159">
    <property type="component" value="Unassembled WGS sequence"/>
</dbReference>
<reference evidence="4" key="1">
    <citation type="submission" date="2020-08" db="EMBL/GenBank/DDBJ databases">
        <title>Multicomponent nature underlies the extraordinary mechanical properties of spider dragline silk.</title>
        <authorList>
            <person name="Kono N."/>
            <person name="Nakamura H."/>
            <person name="Mori M."/>
            <person name="Yoshida Y."/>
            <person name="Ohtoshi R."/>
            <person name="Malay A.D."/>
            <person name="Moran D.A.P."/>
            <person name="Tomita M."/>
            <person name="Numata K."/>
            <person name="Arakawa K."/>
        </authorList>
    </citation>
    <scope>NUCLEOTIDE SEQUENCE</scope>
</reference>
<comment type="caution">
    <text evidence="4">The sequence shown here is derived from an EMBL/GenBank/DDBJ whole genome shotgun (WGS) entry which is preliminary data.</text>
</comment>
<dbReference type="AlphaFoldDB" id="A0A8X6S2Q7"/>
<evidence type="ECO:0000259" key="3">
    <source>
        <dbReference type="Pfam" id="PF01498"/>
    </source>
</evidence>
<name>A0A8X6S2Q7_TRICX</name>
<evidence type="ECO:0000313" key="5">
    <source>
        <dbReference type="Proteomes" id="UP000887159"/>
    </source>
</evidence>
<feature type="region of interest" description="Disordered" evidence="2">
    <location>
        <begin position="290"/>
        <end position="311"/>
    </location>
</feature>
<proteinExistence type="predicted"/>
<dbReference type="Pfam" id="PF01498">
    <property type="entry name" value="HTH_Tnp_Tc3_2"/>
    <property type="match status" value="1"/>
</dbReference>
<comment type="subcellular location">
    <subcellularLocation>
        <location evidence="1">Nucleus</location>
    </subcellularLocation>
</comment>
<accession>A0A8X6S2Q7</accession>
<dbReference type="GO" id="GO:0015074">
    <property type="term" value="P:DNA integration"/>
    <property type="evidence" value="ECO:0007669"/>
    <property type="project" value="InterPro"/>
</dbReference>
<gene>
    <name evidence="4" type="primary">NCL1_10765</name>
    <name evidence="4" type="ORF">TNCV_2207971</name>
</gene>
<keyword evidence="5" id="KW-1185">Reference proteome</keyword>
<dbReference type="EMBL" id="BMAU01021250">
    <property type="protein sequence ID" value="GFY05351.1"/>
    <property type="molecule type" value="Genomic_DNA"/>
</dbReference>
<evidence type="ECO:0000256" key="1">
    <source>
        <dbReference type="ARBA" id="ARBA00004123"/>
    </source>
</evidence>
<feature type="domain" description="Transposase Tc1-like" evidence="3">
    <location>
        <begin position="75"/>
        <end position="145"/>
    </location>
</feature>
<dbReference type="InterPro" id="IPR002492">
    <property type="entry name" value="Transposase_Tc1-like"/>
</dbReference>
<dbReference type="InterPro" id="IPR009057">
    <property type="entry name" value="Homeodomain-like_sf"/>
</dbReference>
<evidence type="ECO:0000313" key="4">
    <source>
        <dbReference type="EMBL" id="GFY05351.1"/>
    </source>
</evidence>
<sequence>MTRRKQRSAFDQVFEFDRGRMVAYRDCGLSFREIGSRVGRNQTTVMRICDRWMQEGTTDRRDRSHPPQCTTSREDRQIVRLAVTDRSVTSRTVSRHNESVTHHSVSARIIRRRLQHRGLSASRPLLGLPFKQNHRRLRRQWCDERRMWATEWNEVVFTDESRICLQHHDGRIRVWRHRGERMLNSCVMHRHTVPASDIMVWGGLQACEDPHCREADAWCGGLESGIPDQVSSSSLSYGIKLRYPPLIAQLQLQNVNRGTSLERPLSFYGEMLVLFVTSITSSNVKDLARGDEKKESANSRRGKRTIKIDEN</sequence>
<dbReference type="Gene3D" id="3.30.420.10">
    <property type="entry name" value="Ribonuclease H-like superfamily/Ribonuclease H"/>
    <property type="match status" value="1"/>
</dbReference>
<dbReference type="SUPFAM" id="SSF46689">
    <property type="entry name" value="Homeodomain-like"/>
    <property type="match status" value="1"/>
</dbReference>
<dbReference type="InterPro" id="IPR036397">
    <property type="entry name" value="RNaseH_sf"/>
</dbReference>